<protein>
    <recommendedName>
        <fullName evidence="4">Class I SAM-dependent methyltransferase</fullName>
    </recommendedName>
</protein>
<evidence type="ECO:0008006" key="4">
    <source>
        <dbReference type="Google" id="ProtNLM"/>
    </source>
</evidence>
<name>A0AA49GTP3_9BACT</name>
<dbReference type="EMBL" id="CP120682">
    <property type="protein sequence ID" value="WKN37514.1"/>
    <property type="molecule type" value="Genomic_DNA"/>
</dbReference>
<dbReference type="SUPFAM" id="SSF53335">
    <property type="entry name" value="S-adenosyl-L-methionine-dependent methyltransferases"/>
    <property type="match status" value="1"/>
</dbReference>
<feature type="region of interest" description="Disordered" evidence="1">
    <location>
        <begin position="260"/>
        <end position="279"/>
    </location>
</feature>
<gene>
    <name evidence="3" type="ORF">K4G66_02170</name>
</gene>
<keyword evidence="2" id="KW-0812">Transmembrane</keyword>
<feature type="transmembrane region" description="Helical" evidence="2">
    <location>
        <begin position="170"/>
        <end position="189"/>
    </location>
</feature>
<evidence type="ECO:0000313" key="3">
    <source>
        <dbReference type="EMBL" id="WKN37514.1"/>
    </source>
</evidence>
<dbReference type="AlphaFoldDB" id="A0AA49GTP3"/>
<sequence length="279" mass="31793">MKRIHLFEFEDLPWFPHWLRQCMTRYIVAMHRLLGTRTMLANLIERALKHTNATHIIDLCSGSGGPMLDVAETLRNQHNLPDLKLTLSDLYPNQEAAAQLKQQGDPNTTYLTTPINAADLDPEWPGVRTLVCSMHHMRPQTAHDILKNAQEAHQPICVFEISDNSVPTQLWWLALPMGFLMTFLITPLVRPMTWRQLVFTYLIPILPALIAWDGSVSNVRTYTLDDMDILLEGLKTDQYRWEKGSIKGKGGPKLYLLGLPQNSKPDATPPSFKQKETMA</sequence>
<dbReference type="InterPro" id="IPR029063">
    <property type="entry name" value="SAM-dependent_MTases_sf"/>
</dbReference>
<accession>A0AA49GTP3</accession>
<dbReference type="Gene3D" id="3.40.50.150">
    <property type="entry name" value="Vaccinia Virus protein VP39"/>
    <property type="match status" value="1"/>
</dbReference>
<evidence type="ECO:0000256" key="1">
    <source>
        <dbReference type="SAM" id="MobiDB-lite"/>
    </source>
</evidence>
<reference evidence="3" key="1">
    <citation type="journal article" date="2023" name="Comput. Struct. Biotechnol. J.">
        <title>Discovery of a novel marine Bacteroidetes with a rich repertoire of carbohydrate-active enzymes.</title>
        <authorList>
            <person name="Chen B."/>
            <person name="Liu G."/>
            <person name="Chen Q."/>
            <person name="Wang H."/>
            <person name="Liu L."/>
            <person name="Tang K."/>
        </authorList>
    </citation>
    <scope>NUCLEOTIDE SEQUENCE</scope>
    <source>
        <strain evidence="3">TK19036</strain>
    </source>
</reference>
<evidence type="ECO:0000256" key="2">
    <source>
        <dbReference type="SAM" id="Phobius"/>
    </source>
</evidence>
<organism evidence="3">
    <name type="scientific">Roseihalotalea indica</name>
    <dbReference type="NCBI Taxonomy" id="2867963"/>
    <lineage>
        <taxon>Bacteria</taxon>
        <taxon>Pseudomonadati</taxon>
        <taxon>Bacteroidota</taxon>
        <taxon>Cytophagia</taxon>
        <taxon>Cytophagales</taxon>
        <taxon>Catalimonadaceae</taxon>
        <taxon>Roseihalotalea</taxon>
    </lineage>
</organism>
<keyword evidence="2" id="KW-1133">Transmembrane helix</keyword>
<reference evidence="3" key="2">
    <citation type="journal article" date="2024" name="Antonie Van Leeuwenhoek">
        <title>Roseihalotalea indica gen. nov., sp. nov., a halophilic Bacteroidetes from mesopelagic Southwest Indian Ocean with higher carbohydrate metabolic potential.</title>
        <authorList>
            <person name="Chen B."/>
            <person name="Zhang M."/>
            <person name="Lin D."/>
            <person name="Ye J."/>
            <person name="Tang K."/>
        </authorList>
    </citation>
    <scope>NUCLEOTIDE SEQUENCE</scope>
    <source>
        <strain evidence="3">TK19036</strain>
    </source>
</reference>
<keyword evidence="2" id="KW-0472">Membrane</keyword>
<proteinExistence type="predicted"/>